<name>A0A4R8WBU5_9MICO</name>
<keyword evidence="1" id="KW-0472">Membrane</keyword>
<dbReference type="Proteomes" id="UP000297643">
    <property type="component" value="Unassembled WGS sequence"/>
</dbReference>
<evidence type="ECO:0000313" key="4">
    <source>
        <dbReference type="Proteomes" id="UP000297643"/>
    </source>
</evidence>
<feature type="transmembrane region" description="Helical" evidence="1">
    <location>
        <begin position="49"/>
        <end position="66"/>
    </location>
</feature>
<feature type="domain" description="Beta-lactamase-related" evidence="2">
    <location>
        <begin position="131"/>
        <end position="407"/>
    </location>
</feature>
<evidence type="ECO:0000256" key="1">
    <source>
        <dbReference type="SAM" id="Phobius"/>
    </source>
</evidence>
<keyword evidence="3" id="KW-0378">Hydrolase</keyword>
<dbReference type="InterPro" id="IPR001466">
    <property type="entry name" value="Beta-lactam-related"/>
</dbReference>
<accession>A0A4R8WBU5</accession>
<evidence type="ECO:0000259" key="2">
    <source>
        <dbReference type="Pfam" id="PF00144"/>
    </source>
</evidence>
<dbReference type="PANTHER" id="PTHR43283">
    <property type="entry name" value="BETA-LACTAMASE-RELATED"/>
    <property type="match status" value="1"/>
</dbReference>
<protein>
    <submittedName>
        <fullName evidence="3">Class A beta-lactamase-related serine hydrolase</fullName>
    </submittedName>
</protein>
<dbReference type="AlphaFoldDB" id="A0A4R8WBU5"/>
<reference evidence="3 4" key="1">
    <citation type="submission" date="2019-03" db="EMBL/GenBank/DDBJ databases">
        <title>Genomics of glacier-inhabiting Cryobacterium strains.</title>
        <authorList>
            <person name="Liu Q."/>
            <person name="Xin Y.-H."/>
        </authorList>
    </citation>
    <scope>NUCLEOTIDE SEQUENCE [LARGE SCALE GENOMIC DNA]</scope>
    <source>
        <strain evidence="3 4">RHLT2-21</strain>
    </source>
</reference>
<sequence length="419" mass="43780">MERVMASDRTLATFARRWPGRVLAAVVLLAIPAVMLFRSLNGGTYADDSWTALLMTGALALAYLVSRRLIPTVLVGALVVGLTAWTLSPSLADSRIGDAAVLGSLDREAGQGMLAGFQDLAVARVDLDSAHPVRFGGLGADETTLMEVGSLTKAMTGLVIRDAVDRGELRMDIPVSTYLPQLAGSPAGTVTLNELVTHTAGYAEFGAASLRRALWGAPLGQNFLGTGLTQLLQEAREGTLPTRGAYAYSTLGAAIAGQAAAAAAGMSYPDLMRTRLFEPLAMTHTVIEDQRSLVPGGRSKSGLRVQPWLLDAYAPGGGAVSTTGDLARLATALLDGTAPGLAALDPTTATDMTGTHIGDFWHVSTRDDGRTLAWHNGQTGGYSSYFGIDRTRGMAVIVLSDIANPAAYDLGVELLAGHD</sequence>
<dbReference type="SUPFAM" id="SSF56601">
    <property type="entry name" value="beta-lactamase/transpeptidase-like"/>
    <property type="match status" value="1"/>
</dbReference>
<dbReference type="GO" id="GO:0016787">
    <property type="term" value="F:hydrolase activity"/>
    <property type="evidence" value="ECO:0007669"/>
    <property type="project" value="UniProtKB-KW"/>
</dbReference>
<gene>
    <name evidence="3" type="ORF">E3O32_04380</name>
</gene>
<dbReference type="Gene3D" id="3.40.710.10">
    <property type="entry name" value="DD-peptidase/beta-lactamase superfamily"/>
    <property type="match status" value="1"/>
</dbReference>
<organism evidence="3 4">
    <name type="scientific">Cryobacterium mannosilyticum</name>
    <dbReference type="NCBI Taxonomy" id="1259190"/>
    <lineage>
        <taxon>Bacteria</taxon>
        <taxon>Bacillati</taxon>
        <taxon>Actinomycetota</taxon>
        <taxon>Actinomycetes</taxon>
        <taxon>Micrococcales</taxon>
        <taxon>Microbacteriaceae</taxon>
        <taxon>Cryobacterium</taxon>
    </lineage>
</organism>
<dbReference type="Pfam" id="PF00144">
    <property type="entry name" value="Beta-lactamase"/>
    <property type="match status" value="1"/>
</dbReference>
<keyword evidence="1" id="KW-0812">Transmembrane</keyword>
<keyword evidence="1" id="KW-1133">Transmembrane helix</keyword>
<evidence type="ECO:0000313" key="3">
    <source>
        <dbReference type="EMBL" id="TFC06327.1"/>
    </source>
</evidence>
<dbReference type="EMBL" id="SOFM01000010">
    <property type="protein sequence ID" value="TFC06327.1"/>
    <property type="molecule type" value="Genomic_DNA"/>
</dbReference>
<feature type="transmembrane region" description="Helical" evidence="1">
    <location>
        <begin position="73"/>
        <end position="92"/>
    </location>
</feature>
<keyword evidence="4" id="KW-1185">Reference proteome</keyword>
<comment type="caution">
    <text evidence="3">The sequence shown here is derived from an EMBL/GenBank/DDBJ whole genome shotgun (WGS) entry which is preliminary data.</text>
</comment>
<dbReference type="InterPro" id="IPR012338">
    <property type="entry name" value="Beta-lactam/transpept-like"/>
</dbReference>
<feature type="transmembrane region" description="Helical" evidence="1">
    <location>
        <begin position="20"/>
        <end position="37"/>
    </location>
</feature>
<dbReference type="InterPro" id="IPR050789">
    <property type="entry name" value="Diverse_Enzym_Activities"/>
</dbReference>
<proteinExistence type="predicted"/>